<dbReference type="Proteomes" id="UP000786811">
    <property type="component" value="Unassembled WGS sequence"/>
</dbReference>
<protein>
    <submittedName>
        <fullName evidence="1">Uncharacterized protein</fullName>
    </submittedName>
</protein>
<dbReference type="AlphaFoldDB" id="A0A8J2MKA5"/>
<dbReference type="EMBL" id="CAJNRD030001119">
    <property type="protein sequence ID" value="CAG5089309.1"/>
    <property type="molecule type" value="Genomic_DNA"/>
</dbReference>
<gene>
    <name evidence="1" type="ORF">HICCMSTLAB_LOCUS5186</name>
</gene>
<name>A0A8J2MKA5_COTCN</name>
<evidence type="ECO:0000313" key="1">
    <source>
        <dbReference type="EMBL" id="CAG5089309.1"/>
    </source>
</evidence>
<proteinExistence type="predicted"/>
<comment type="caution">
    <text evidence="1">The sequence shown here is derived from an EMBL/GenBank/DDBJ whole genome shotgun (WGS) entry which is preliminary data.</text>
</comment>
<accession>A0A8J2MKA5</accession>
<sequence>MGWLTVKSRRKPCYLRELFIEDPNLRRSERLAAKRNNISFPKERPKIVLTISLQLDSTSRGALAPPMSVLTHPGCMQATRIPSCSRSMLIDLINYLGEHYRCHGINQESFRQLFGLDHPNPREFGSDSCIVEQYIESGFSDLRADLIDHAGEVLEVLEIFKYI</sequence>
<organism evidence="1 2">
    <name type="scientific">Cotesia congregata</name>
    <name type="common">Parasitoid wasp</name>
    <name type="synonym">Apanteles congregatus</name>
    <dbReference type="NCBI Taxonomy" id="51543"/>
    <lineage>
        <taxon>Eukaryota</taxon>
        <taxon>Metazoa</taxon>
        <taxon>Ecdysozoa</taxon>
        <taxon>Arthropoda</taxon>
        <taxon>Hexapoda</taxon>
        <taxon>Insecta</taxon>
        <taxon>Pterygota</taxon>
        <taxon>Neoptera</taxon>
        <taxon>Endopterygota</taxon>
        <taxon>Hymenoptera</taxon>
        <taxon>Apocrita</taxon>
        <taxon>Ichneumonoidea</taxon>
        <taxon>Braconidae</taxon>
        <taxon>Microgastrinae</taxon>
        <taxon>Cotesia</taxon>
    </lineage>
</organism>
<reference evidence="1" key="1">
    <citation type="submission" date="2021-04" db="EMBL/GenBank/DDBJ databases">
        <authorList>
            <person name="Chebbi M.A.C M."/>
        </authorList>
    </citation>
    <scope>NUCLEOTIDE SEQUENCE</scope>
</reference>
<keyword evidence="2" id="KW-1185">Reference proteome</keyword>
<evidence type="ECO:0000313" key="2">
    <source>
        <dbReference type="Proteomes" id="UP000786811"/>
    </source>
</evidence>